<gene>
    <name evidence="2" type="ORF">COS18_04510</name>
</gene>
<accession>A0A2M7DLF2</accession>
<feature type="transmembrane region" description="Helical" evidence="1">
    <location>
        <begin position="449"/>
        <end position="469"/>
    </location>
</feature>
<sequence length="550" mass="64639">MLNPTINRKEESYLTLNEGIKKLFQVIYKEQNKDKIKDETPKIKVSSLISKMAFYYEKIRNSVEYKEEHLQLKNAVLRILKRQILIQGSIVKIEPYGISTHLLTELIRAGYLPNNEIPEKKIDDTAKIIARYISLRGYSLANINNGDLNKNDLANWILAMAACEIEEKLDRRKVDQAVISNMYNVLSPNIKLSDDTEYKKDKEIQVYISIHRNYLKFDDDMIDFVFFNYFNAGWEEAGEEEIAKIGSKIERLRNEINWQANHPLAKQLDLITNRYTVFFKVLTETIEEDPAGIYESFRTDPKSFPRNIKKTCNYKYKLAKTKLWRAAIRSIIYILLTKSILVLILEMPVTKWFGEEFNLFSLIINIAFPALLLFLIVLFTKLPNDENNRQIIIGIDEIIFEEKKRRDHFNLKKLVSRGKALGAIFGIIYTITFFLTFGAVIWVLDKIKFNWISIVIFLFFLALVSFFAIRIRKNIRELIVVEQKENILSFFSDFFYVPIVSAGKWISEKFDKVNVFVFILDFIIEAPFKIFVEIAEEWTKYVKERKDEIV</sequence>
<proteinExistence type="predicted"/>
<keyword evidence="1" id="KW-1133">Transmembrane helix</keyword>
<evidence type="ECO:0000313" key="2">
    <source>
        <dbReference type="EMBL" id="PIV50615.1"/>
    </source>
</evidence>
<feature type="transmembrane region" description="Helical" evidence="1">
    <location>
        <begin position="357"/>
        <end position="379"/>
    </location>
</feature>
<comment type="caution">
    <text evidence="2">The sequence shown here is derived from an EMBL/GenBank/DDBJ whole genome shotgun (WGS) entry which is preliminary data.</text>
</comment>
<reference evidence="3" key="1">
    <citation type="submission" date="2017-09" db="EMBL/GenBank/DDBJ databases">
        <title>Depth-based differentiation of microbial function through sediment-hosted aquifers and enrichment of novel symbionts in the deep terrestrial subsurface.</title>
        <authorList>
            <person name="Probst A.J."/>
            <person name="Ladd B."/>
            <person name="Jarett J.K."/>
            <person name="Geller-Mcgrath D.E."/>
            <person name="Sieber C.M.K."/>
            <person name="Emerson J.B."/>
            <person name="Anantharaman K."/>
            <person name="Thomas B.C."/>
            <person name="Malmstrom R."/>
            <person name="Stieglmeier M."/>
            <person name="Klingl A."/>
            <person name="Woyke T."/>
            <person name="Ryan C.M."/>
            <person name="Banfield J.F."/>
        </authorList>
    </citation>
    <scope>NUCLEOTIDE SEQUENCE [LARGE SCALE GENOMIC DNA]</scope>
</reference>
<keyword evidence="1" id="KW-0472">Membrane</keyword>
<name>A0A2M7DLF2_9BACT</name>
<organism evidence="2 3">
    <name type="scientific">Candidatus Falkowbacteria bacterium CG02_land_8_20_14_3_00_36_14</name>
    <dbReference type="NCBI Taxonomy" id="1974560"/>
    <lineage>
        <taxon>Bacteria</taxon>
        <taxon>Candidatus Falkowiibacteriota</taxon>
    </lineage>
</organism>
<evidence type="ECO:0000256" key="1">
    <source>
        <dbReference type="SAM" id="Phobius"/>
    </source>
</evidence>
<evidence type="ECO:0000313" key="3">
    <source>
        <dbReference type="Proteomes" id="UP000228896"/>
    </source>
</evidence>
<keyword evidence="1" id="KW-0812">Transmembrane</keyword>
<protein>
    <submittedName>
        <fullName evidence="2">Uncharacterized protein</fullName>
    </submittedName>
</protein>
<feature type="transmembrane region" description="Helical" evidence="1">
    <location>
        <begin position="420"/>
        <end position="443"/>
    </location>
</feature>
<dbReference type="AlphaFoldDB" id="A0A2M7DLF2"/>
<feature type="transmembrane region" description="Helical" evidence="1">
    <location>
        <begin position="326"/>
        <end position="345"/>
    </location>
</feature>
<dbReference type="Proteomes" id="UP000228896">
    <property type="component" value="Unassembled WGS sequence"/>
</dbReference>
<dbReference type="EMBL" id="PETS01000116">
    <property type="protein sequence ID" value="PIV50615.1"/>
    <property type="molecule type" value="Genomic_DNA"/>
</dbReference>